<accession>A0A382DFC0</accession>
<gene>
    <name evidence="2" type="ORF">METZ01_LOCUS190034</name>
</gene>
<dbReference type="InterPro" id="IPR029419">
    <property type="entry name" value="Arg_succ_lyase_C"/>
</dbReference>
<dbReference type="GO" id="GO:0004056">
    <property type="term" value="F:argininosuccinate lyase activity"/>
    <property type="evidence" value="ECO:0007669"/>
    <property type="project" value="InterPro"/>
</dbReference>
<dbReference type="Pfam" id="PF14698">
    <property type="entry name" value="ASL_C2"/>
    <property type="match status" value="1"/>
</dbReference>
<dbReference type="InterPro" id="IPR009049">
    <property type="entry name" value="Argininosuccinate_lyase"/>
</dbReference>
<feature type="non-terminal residue" evidence="2">
    <location>
        <position position="1"/>
    </location>
</feature>
<dbReference type="Gene3D" id="1.20.200.10">
    <property type="entry name" value="Fumarase/aspartase (Central domain)"/>
    <property type="match status" value="1"/>
</dbReference>
<protein>
    <recommendedName>
        <fullName evidence="1">Argininosuccinate lyase C-terminal domain-containing protein</fullName>
    </recommendedName>
</protein>
<dbReference type="FunFam" id="1.10.40.30:FF:000001">
    <property type="entry name" value="Argininosuccinate lyase"/>
    <property type="match status" value="1"/>
</dbReference>
<dbReference type="Gene3D" id="1.10.40.30">
    <property type="entry name" value="Fumarase/aspartase (C-terminal domain)"/>
    <property type="match status" value="1"/>
</dbReference>
<feature type="domain" description="Argininosuccinate lyase C-terminal" evidence="1">
    <location>
        <begin position="77"/>
        <end position="141"/>
    </location>
</feature>
<dbReference type="GO" id="GO:0042450">
    <property type="term" value="P:L-arginine biosynthetic process via ornithine"/>
    <property type="evidence" value="ECO:0007669"/>
    <property type="project" value="InterPro"/>
</dbReference>
<evidence type="ECO:0000313" key="2">
    <source>
        <dbReference type="EMBL" id="SVB37180.1"/>
    </source>
</evidence>
<organism evidence="2">
    <name type="scientific">marine metagenome</name>
    <dbReference type="NCBI Taxonomy" id="408172"/>
    <lineage>
        <taxon>unclassified sequences</taxon>
        <taxon>metagenomes</taxon>
        <taxon>ecological metagenomes</taxon>
    </lineage>
</organism>
<dbReference type="EMBL" id="UINC01039140">
    <property type="protein sequence ID" value="SVB37180.1"/>
    <property type="molecule type" value="Genomic_DNA"/>
</dbReference>
<dbReference type="SUPFAM" id="SSF48557">
    <property type="entry name" value="L-aspartase-like"/>
    <property type="match status" value="1"/>
</dbReference>
<dbReference type="InterPro" id="IPR008948">
    <property type="entry name" value="L-Aspartase-like"/>
</dbReference>
<dbReference type="PANTHER" id="PTHR43814:SF1">
    <property type="entry name" value="ARGININOSUCCINATE LYASE"/>
    <property type="match status" value="1"/>
</dbReference>
<proteinExistence type="predicted"/>
<evidence type="ECO:0000259" key="1">
    <source>
        <dbReference type="Pfam" id="PF14698"/>
    </source>
</evidence>
<name>A0A382DFC0_9ZZZZ</name>
<dbReference type="AlphaFoldDB" id="A0A382DFC0"/>
<dbReference type="PANTHER" id="PTHR43814">
    <property type="entry name" value="ARGININOSUCCINATE LYASE"/>
    <property type="match status" value="1"/>
</dbReference>
<dbReference type="GO" id="GO:0005829">
    <property type="term" value="C:cytosol"/>
    <property type="evidence" value="ECO:0007669"/>
    <property type="project" value="TreeGrafter"/>
</dbReference>
<sequence length="173" mass="18997">AEISRGKTGRVYGNLISLLTVMKGLPLTYNRDLQEDKEGFFDSYDTLIATLEVFEGMLTGMSVNIDLARRSAEGGMVLATDIADYLVSKGLPFREAHAIVSRISDYALKQRRLFSELTLSEYLDFCELFEEDVFDITVESSVGSKDVLGGTAPGQVLSALKEARSRLEAHCGA</sequence>
<reference evidence="2" key="1">
    <citation type="submission" date="2018-05" db="EMBL/GenBank/DDBJ databases">
        <authorList>
            <person name="Lanie J.A."/>
            <person name="Ng W.-L."/>
            <person name="Kazmierczak K.M."/>
            <person name="Andrzejewski T.M."/>
            <person name="Davidsen T.M."/>
            <person name="Wayne K.J."/>
            <person name="Tettelin H."/>
            <person name="Glass J.I."/>
            <person name="Rusch D."/>
            <person name="Podicherti R."/>
            <person name="Tsui H.-C.T."/>
            <person name="Winkler M.E."/>
        </authorList>
    </citation>
    <scope>NUCLEOTIDE SEQUENCE</scope>
</reference>